<dbReference type="Gene3D" id="3.40.630.30">
    <property type="match status" value="1"/>
</dbReference>
<evidence type="ECO:0000313" key="2">
    <source>
        <dbReference type="EMBL" id="MZQ84127.1"/>
    </source>
</evidence>
<accession>A0A6L8V1K7</accession>
<protein>
    <submittedName>
        <fullName evidence="2">GNAT family N-acetyltransferase</fullName>
    </submittedName>
</protein>
<proteinExistence type="predicted"/>
<evidence type="ECO:0000313" key="3">
    <source>
        <dbReference type="Proteomes" id="UP000481087"/>
    </source>
</evidence>
<reference evidence="2 3" key="1">
    <citation type="submission" date="2019-12" db="EMBL/GenBank/DDBJ databases">
        <title>Paenibacillus sp. nov. sp. isolated from soil.</title>
        <authorList>
            <person name="Kim J."/>
            <person name="Jeong S.E."/>
            <person name="Jung H.S."/>
            <person name="Jeon C.O."/>
        </authorList>
    </citation>
    <scope>NUCLEOTIDE SEQUENCE [LARGE SCALE GENOMIC DNA]</scope>
    <source>
        <strain evidence="2 3">5J-6</strain>
    </source>
</reference>
<dbReference type="EMBL" id="WTUZ01000021">
    <property type="protein sequence ID" value="MZQ84127.1"/>
    <property type="molecule type" value="Genomic_DNA"/>
</dbReference>
<sequence length="234" mass="26584">MKSILREYKQARSEQISSYCLPIIVDGKVLGQLKPLTIDSIENEEVIKSLMEWRLAAGQWFATQFPANEEGTRAWAQHQILEVDDRILFILEDEEQTPIGQIGLMHYDEVAHTCEYDNLLRGRKGRYGNIVLHALLTLGAWSLRELGLQKGYLNVLSDNARAIHIYETLGAVEVERTPLRKEVVGDVIRWVAAEGQLTGEPEREMVTMVVTRAAFVSRFGQMIELENGEGKSWT</sequence>
<keyword evidence="3" id="KW-1185">Reference proteome</keyword>
<dbReference type="PANTHER" id="PTHR43415">
    <property type="entry name" value="SPERMIDINE N(1)-ACETYLTRANSFERASE"/>
    <property type="match status" value="1"/>
</dbReference>
<feature type="domain" description="N-acetyltransferase" evidence="1">
    <location>
        <begin position="59"/>
        <end position="171"/>
    </location>
</feature>
<gene>
    <name evidence="2" type="ORF">GQF01_18590</name>
</gene>
<dbReference type="InterPro" id="IPR016181">
    <property type="entry name" value="Acyl_CoA_acyltransferase"/>
</dbReference>
<dbReference type="Pfam" id="PF13302">
    <property type="entry name" value="Acetyltransf_3"/>
    <property type="match status" value="1"/>
</dbReference>
<keyword evidence="2" id="KW-0808">Transferase</keyword>
<dbReference type="SUPFAM" id="SSF55729">
    <property type="entry name" value="Acyl-CoA N-acyltransferases (Nat)"/>
    <property type="match status" value="1"/>
</dbReference>
<organism evidence="2 3">
    <name type="scientific">Paenibacillus silvestris</name>
    <dbReference type="NCBI Taxonomy" id="2606219"/>
    <lineage>
        <taxon>Bacteria</taxon>
        <taxon>Bacillati</taxon>
        <taxon>Bacillota</taxon>
        <taxon>Bacilli</taxon>
        <taxon>Bacillales</taxon>
        <taxon>Paenibacillaceae</taxon>
        <taxon>Paenibacillus</taxon>
    </lineage>
</organism>
<dbReference type="RefSeq" id="WP_202556498.1">
    <property type="nucleotide sequence ID" value="NZ_WTUZ01000021.1"/>
</dbReference>
<comment type="caution">
    <text evidence="2">The sequence shown here is derived from an EMBL/GenBank/DDBJ whole genome shotgun (WGS) entry which is preliminary data.</text>
</comment>
<dbReference type="Proteomes" id="UP000481087">
    <property type="component" value="Unassembled WGS sequence"/>
</dbReference>
<dbReference type="AlphaFoldDB" id="A0A6L8V1K7"/>
<evidence type="ECO:0000259" key="1">
    <source>
        <dbReference type="Pfam" id="PF13302"/>
    </source>
</evidence>
<dbReference type="InterPro" id="IPR000182">
    <property type="entry name" value="GNAT_dom"/>
</dbReference>
<name>A0A6L8V1K7_9BACL</name>
<dbReference type="PANTHER" id="PTHR43415:SF3">
    <property type="entry name" value="GNAT-FAMILY ACETYLTRANSFERASE"/>
    <property type="match status" value="1"/>
</dbReference>
<dbReference type="GO" id="GO:0016747">
    <property type="term" value="F:acyltransferase activity, transferring groups other than amino-acyl groups"/>
    <property type="evidence" value="ECO:0007669"/>
    <property type="project" value="InterPro"/>
</dbReference>